<dbReference type="PANTHER" id="PTHR43740">
    <property type="entry name" value="LEUCYL-TRNA SYNTHETASE"/>
    <property type="match status" value="1"/>
</dbReference>
<dbReference type="AlphaFoldDB" id="A0A7H1AYT3"/>
<keyword evidence="2 9" id="KW-0963">Cytoplasm</keyword>
<sequence length="861" mass="101924">MNKEYLPKNIEFYVQEYWERNKTFQVQEDTKKEKYYCLPMLPYPSGKLHMGHVRNYTISDVIARYHRMLGKNVLHPIGWDAFGLPAEEAAIKNNIHPEKWTYENIKYMKKQLKSLGFSYDWTREITTCKPNYYKWEQWFFTQLYKKKLVYKKIRSVYWCPHDKTVLANEQVVNNCCWRCQNQVQTRKIPQWFMKIRKYAEALYQDLKKLNQWPEKVKNMQKNWIGRSKGFEITLDIFNSEKTIKVFTTRLDIIMGVTCVLISPSHKLSIELAKKNKKIKTFLEENMNVSQQSIEKNKYNGINTNKFSLHPITKTKIPIWITNFIIQNYGITSSLSVPGHNKDDWNFAIKNKLKIKYVIINADVKKHSTPSLFTEKKGKLYNSQEFNGLNFEESTKKVRSILFQKKIIRKKIHYKLQDWCISRQRYWGTPIPMATLKNKKIVPIPSKDLPVLLQKIKKNTFLNSSSTHFHSKQNTVYINQEKAVRETDTFDTFIESSWYYARYTCPNFNTGMLNPVALKYWLPIDQYVGGIEHAIMHLIYLRFFHKLLRDFKFLEFDEPVKNLLCQGMVLAETFYTIDKNSQKKWVNSSLVSTKRDAKGKIITAHINNGQQVIYAGMTKMSKSKNNGVEPELIIKNYGADTIRLFMMFAAPIESSLEWTESGVKGIHRFLKKLWTLIFNYFQIKNTHKNINFNNLNNQQCELRYFLHETIHKVSNDMNNQKTFNTAIAAIMKLVNRLIKAPMETDQDKSIMQESLMCVIKMLYPFTPHFCFIIWGYFNKNSCIDYETWPIFNKKILLKQSYVIVVQINGKKQCTINISNNLNKEEIYEYAKNQIIIIKKLKKSLIKNIIYIPKKVINFVIVT</sequence>
<evidence type="ECO:0000256" key="9">
    <source>
        <dbReference type="HAMAP-Rule" id="MF_00049"/>
    </source>
</evidence>
<feature type="domain" description="Methionyl/Leucyl tRNA synthetase" evidence="13">
    <location>
        <begin position="41"/>
        <end position="182"/>
    </location>
</feature>
<dbReference type="PANTHER" id="PTHR43740:SF2">
    <property type="entry name" value="LEUCINE--TRNA LIGASE, MITOCHONDRIAL"/>
    <property type="match status" value="1"/>
</dbReference>
<dbReference type="FunFam" id="1.10.730.10:FF:000003">
    <property type="entry name" value="Leucine--tRNA ligase"/>
    <property type="match status" value="1"/>
</dbReference>
<feature type="domain" description="Leucyl-tRNA synthetase editing" evidence="14">
    <location>
        <begin position="221"/>
        <end position="399"/>
    </location>
</feature>
<evidence type="ECO:0000256" key="6">
    <source>
        <dbReference type="ARBA" id="ARBA00022917"/>
    </source>
</evidence>
<dbReference type="InterPro" id="IPR009080">
    <property type="entry name" value="tRNAsynth_Ia_anticodon-bd"/>
</dbReference>
<evidence type="ECO:0000256" key="10">
    <source>
        <dbReference type="RuleBase" id="RU363035"/>
    </source>
</evidence>
<gene>
    <name evidence="9 15" type="primary">leuS</name>
    <name evidence="15" type="ORF">ICW73_01400</name>
</gene>
<evidence type="ECO:0000256" key="4">
    <source>
        <dbReference type="ARBA" id="ARBA00022741"/>
    </source>
</evidence>
<comment type="subcellular location">
    <subcellularLocation>
        <location evidence="9">Cytoplasm</location>
    </subcellularLocation>
</comment>
<dbReference type="Gene3D" id="1.10.730.10">
    <property type="entry name" value="Isoleucyl-tRNA Synthetase, Domain 1"/>
    <property type="match status" value="1"/>
</dbReference>
<evidence type="ECO:0000256" key="5">
    <source>
        <dbReference type="ARBA" id="ARBA00022840"/>
    </source>
</evidence>
<dbReference type="InterPro" id="IPR002302">
    <property type="entry name" value="Leu-tRNA-ligase"/>
</dbReference>
<feature type="binding site" evidence="9">
    <location>
        <position position="621"/>
    </location>
    <ligand>
        <name>ATP</name>
        <dbReference type="ChEBI" id="CHEBI:30616"/>
    </ligand>
</feature>
<dbReference type="Pfam" id="PF09334">
    <property type="entry name" value="tRNA-synt_1g"/>
    <property type="match status" value="1"/>
</dbReference>
<dbReference type="PRINTS" id="PR00985">
    <property type="entry name" value="TRNASYNTHLEU"/>
</dbReference>
<evidence type="ECO:0000259" key="14">
    <source>
        <dbReference type="Pfam" id="PF13603"/>
    </source>
</evidence>
<dbReference type="InterPro" id="IPR009008">
    <property type="entry name" value="Val/Leu/Ile-tRNA-synth_edit"/>
</dbReference>
<feature type="domain" description="Methionyl/Valyl/Leucyl/Isoleucyl-tRNA synthetase anticodon-binding" evidence="12">
    <location>
        <begin position="704"/>
        <end position="824"/>
    </location>
</feature>
<dbReference type="InterPro" id="IPR015413">
    <property type="entry name" value="Methionyl/Leucyl_tRNA_Synth"/>
</dbReference>
<dbReference type="EC" id="6.1.1.4" evidence="9"/>
<accession>A0A7H1AYT3</accession>
<dbReference type="SUPFAM" id="SSF52374">
    <property type="entry name" value="Nucleotidylyl transferase"/>
    <property type="match status" value="1"/>
</dbReference>
<keyword evidence="4 9" id="KW-0547">Nucleotide-binding</keyword>
<feature type="short sequence motif" description="'HIGH' region" evidence="9">
    <location>
        <begin position="42"/>
        <end position="52"/>
    </location>
</feature>
<dbReference type="Gene3D" id="3.40.50.620">
    <property type="entry name" value="HUPs"/>
    <property type="match status" value="2"/>
</dbReference>
<evidence type="ECO:0000259" key="11">
    <source>
        <dbReference type="Pfam" id="PF00133"/>
    </source>
</evidence>
<keyword evidence="7 9" id="KW-0030">Aminoacyl-tRNA synthetase</keyword>
<feature type="domain" description="Aminoacyl-tRNA synthetase class Ia" evidence="11">
    <location>
        <begin position="617"/>
        <end position="654"/>
    </location>
</feature>
<dbReference type="GO" id="GO:0002161">
    <property type="term" value="F:aminoacyl-tRNA deacylase activity"/>
    <property type="evidence" value="ECO:0007669"/>
    <property type="project" value="InterPro"/>
</dbReference>
<dbReference type="GO" id="GO:0005524">
    <property type="term" value="F:ATP binding"/>
    <property type="evidence" value="ECO:0007669"/>
    <property type="project" value="UniProtKB-UniRule"/>
</dbReference>
<dbReference type="CDD" id="cd07958">
    <property type="entry name" value="Anticodon_Ia_Leu_BEm"/>
    <property type="match status" value="1"/>
</dbReference>
<evidence type="ECO:0000259" key="12">
    <source>
        <dbReference type="Pfam" id="PF08264"/>
    </source>
</evidence>
<organism evidence="15 16">
    <name type="scientific">Buchnera aphidicola</name>
    <name type="common">Pentalonia nigronervosa</name>
    <dbReference type="NCBI Taxonomy" id="1309793"/>
    <lineage>
        <taxon>Bacteria</taxon>
        <taxon>Pseudomonadati</taxon>
        <taxon>Pseudomonadota</taxon>
        <taxon>Gammaproteobacteria</taxon>
        <taxon>Enterobacterales</taxon>
        <taxon>Erwiniaceae</taxon>
        <taxon>Buchnera</taxon>
    </lineage>
</organism>
<dbReference type="Pfam" id="PF08264">
    <property type="entry name" value="Anticodon_1"/>
    <property type="match status" value="1"/>
</dbReference>
<dbReference type="Pfam" id="PF00133">
    <property type="entry name" value="tRNA-synt_1"/>
    <property type="match status" value="2"/>
</dbReference>
<feature type="domain" description="Aminoacyl-tRNA synthetase class Ia" evidence="11">
    <location>
        <begin position="410"/>
        <end position="572"/>
    </location>
</feature>
<evidence type="ECO:0000256" key="3">
    <source>
        <dbReference type="ARBA" id="ARBA00022598"/>
    </source>
</evidence>
<feature type="short sequence motif" description="'KMSKS' region" evidence="9">
    <location>
        <begin position="618"/>
        <end position="622"/>
    </location>
</feature>
<dbReference type="EMBL" id="CP061275">
    <property type="protein sequence ID" value="QNS01638.1"/>
    <property type="molecule type" value="Genomic_DNA"/>
</dbReference>
<dbReference type="FunFam" id="3.40.50.620:FF:000003">
    <property type="entry name" value="Leucine--tRNA ligase"/>
    <property type="match status" value="1"/>
</dbReference>
<evidence type="ECO:0000313" key="16">
    <source>
        <dbReference type="Proteomes" id="UP000516346"/>
    </source>
</evidence>
<dbReference type="CDD" id="cd00812">
    <property type="entry name" value="LeuRS_core"/>
    <property type="match status" value="1"/>
</dbReference>
<dbReference type="FunFam" id="2.20.28.290:FF:000001">
    <property type="entry name" value="Leucine--tRNA ligase"/>
    <property type="match status" value="1"/>
</dbReference>
<name>A0A7H1AYT3_9GAMM</name>
<dbReference type="HAMAP" id="MF_00049_B">
    <property type="entry name" value="Leu_tRNA_synth_B"/>
    <property type="match status" value="1"/>
</dbReference>
<dbReference type="InterPro" id="IPR025709">
    <property type="entry name" value="Leu_tRNA-synth_edit"/>
</dbReference>
<reference evidence="15 16" key="1">
    <citation type="submission" date="2020-09" db="EMBL/GenBank/DDBJ databases">
        <title>Genome sequence of the banana aphid, Pentalonia nigronervosa Coquerel (Hemiptera: Aphididae) and its symbionts.</title>
        <authorList>
            <person name="Mathers T.C."/>
            <person name="Mugford S.T."/>
            <person name="Hogenhout S.A."/>
            <person name="Tripathi L."/>
        </authorList>
    </citation>
    <scope>NUCLEOTIDE SEQUENCE [LARGE SCALE GENOMIC DNA]</scope>
    <source>
        <strain evidence="15">Ba4</strain>
    </source>
</reference>
<dbReference type="Gene3D" id="2.20.28.290">
    <property type="match status" value="1"/>
</dbReference>
<proteinExistence type="inferred from homology"/>
<comment type="similarity">
    <text evidence="1 9 10">Belongs to the class-I aminoacyl-tRNA synthetase family.</text>
</comment>
<dbReference type="InterPro" id="IPR014729">
    <property type="entry name" value="Rossmann-like_a/b/a_fold"/>
</dbReference>
<keyword evidence="5 9" id="KW-0067">ATP-binding</keyword>
<evidence type="ECO:0000256" key="2">
    <source>
        <dbReference type="ARBA" id="ARBA00022490"/>
    </source>
</evidence>
<keyword evidence="6 9" id="KW-0648">Protein biosynthesis</keyword>
<dbReference type="PROSITE" id="PS00178">
    <property type="entry name" value="AA_TRNA_LIGASE_I"/>
    <property type="match status" value="1"/>
</dbReference>
<protein>
    <recommendedName>
        <fullName evidence="9">Leucine--tRNA ligase</fullName>
        <ecNumber evidence="9">6.1.1.4</ecNumber>
    </recommendedName>
    <alternativeName>
        <fullName evidence="9">Leucyl-tRNA synthetase</fullName>
        <shortName evidence="9">LeuRS</shortName>
    </alternativeName>
</protein>
<dbReference type="InterPro" id="IPR001412">
    <property type="entry name" value="aa-tRNA-synth_I_CS"/>
</dbReference>
<dbReference type="Pfam" id="PF13603">
    <property type="entry name" value="tRNA-synt_1_2"/>
    <property type="match status" value="1"/>
</dbReference>
<evidence type="ECO:0000259" key="13">
    <source>
        <dbReference type="Pfam" id="PF09334"/>
    </source>
</evidence>
<dbReference type="GO" id="GO:0004823">
    <property type="term" value="F:leucine-tRNA ligase activity"/>
    <property type="evidence" value="ECO:0007669"/>
    <property type="project" value="UniProtKB-UniRule"/>
</dbReference>
<evidence type="ECO:0000256" key="7">
    <source>
        <dbReference type="ARBA" id="ARBA00023146"/>
    </source>
</evidence>
<keyword evidence="3 9" id="KW-0436">Ligase</keyword>
<dbReference type="GO" id="GO:0006429">
    <property type="term" value="P:leucyl-tRNA aminoacylation"/>
    <property type="evidence" value="ECO:0007669"/>
    <property type="project" value="UniProtKB-UniRule"/>
</dbReference>
<dbReference type="InterPro" id="IPR013155">
    <property type="entry name" value="M/V/L/I-tRNA-synth_anticd-bd"/>
</dbReference>
<dbReference type="GO" id="GO:0005829">
    <property type="term" value="C:cytosol"/>
    <property type="evidence" value="ECO:0007669"/>
    <property type="project" value="TreeGrafter"/>
</dbReference>
<dbReference type="Proteomes" id="UP000516346">
    <property type="component" value="Chromosome"/>
</dbReference>
<dbReference type="Gene3D" id="3.10.20.590">
    <property type="match status" value="1"/>
</dbReference>
<comment type="catalytic activity">
    <reaction evidence="8 9">
        <text>tRNA(Leu) + L-leucine + ATP = L-leucyl-tRNA(Leu) + AMP + diphosphate</text>
        <dbReference type="Rhea" id="RHEA:11688"/>
        <dbReference type="Rhea" id="RHEA-COMP:9613"/>
        <dbReference type="Rhea" id="RHEA-COMP:9622"/>
        <dbReference type="ChEBI" id="CHEBI:30616"/>
        <dbReference type="ChEBI" id="CHEBI:33019"/>
        <dbReference type="ChEBI" id="CHEBI:57427"/>
        <dbReference type="ChEBI" id="CHEBI:78442"/>
        <dbReference type="ChEBI" id="CHEBI:78494"/>
        <dbReference type="ChEBI" id="CHEBI:456215"/>
        <dbReference type="EC" id="6.1.1.4"/>
    </reaction>
</comment>
<dbReference type="InterPro" id="IPR002300">
    <property type="entry name" value="aa-tRNA-synth_Ia"/>
</dbReference>
<evidence type="ECO:0000256" key="8">
    <source>
        <dbReference type="ARBA" id="ARBA00047469"/>
    </source>
</evidence>
<evidence type="ECO:0000256" key="1">
    <source>
        <dbReference type="ARBA" id="ARBA00005594"/>
    </source>
</evidence>
<dbReference type="NCBIfam" id="TIGR00396">
    <property type="entry name" value="leuS_bact"/>
    <property type="match status" value="1"/>
</dbReference>
<evidence type="ECO:0000313" key="15">
    <source>
        <dbReference type="EMBL" id="QNS01638.1"/>
    </source>
</evidence>
<dbReference type="SUPFAM" id="SSF47323">
    <property type="entry name" value="Anticodon-binding domain of a subclass of class I aminoacyl-tRNA synthetases"/>
    <property type="match status" value="1"/>
</dbReference>
<dbReference type="SUPFAM" id="SSF50677">
    <property type="entry name" value="ValRS/IleRS/LeuRS editing domain"/>
    <property type="match status" value="1"/>
</dbReference>